<dbReference type="PROSITE" id="PS00194">
    <property type="entry name" value="THIOREDOXIN_1"/>
    <property type="match status" value="1"/>
</dbReference>
<evidence type="ECO:0000256" key="8">
    <source>
        <dbReference type="SAM" id="Phobius"/>
    </source>
</evidence>
<sequence length="728" mass="76577">MTRWLTALLALLLIAPAAKAVDEADLLPIDEAFALTARAPERGRIELNWRIAEGYYLYRHRMGVEVLSMGFKSDPLGLPDGIAYTDEFFGDVETYRDDVTAVLTGAAADGVPSIELKVKYQGCADIGICYPPHTRTLRVALPADAGVAPAALPGAGGIDLLGGTNPAIAAGGLPLPENQAFRFEAIVDTADRLALRFTPAPGYYLYRERNSVELQAEGVHAGEIQWPPSQPYFDEHFGNVEVYFDPVDAPLPLQREHTRAVPAVLRVTFQGCQDEGICYPPMTREVALHLPAGGTVAQSPAGAPSGANPFSAEGKGESFAPEGAPANAPTLWFAMLLALGGGVILNLMPCVLPVLSLKALSLAQGGGNHRKARSQALWYTAGVLVSFAAVGAAALALRQAGLALGWGFQLQQPGVIAALALVMVAIGLSLSGVVSLGASLAGAGQSLTEKTGPAGDFFTGVLAVVVASPCTAPFMGTALAFAFAASPAVAIGVFLALGLGLALPFLLIGFVPALAARLPRPGAWMETFKHLLAFPMYLTAVWLLWVLAKQRGADAIGLALVGAVGLGLGLWLWEKARFKGALAKSLAVLVVLAALWPVVVVQRMPAPAKSEAVKEGVVAYSAERLAQLRRDGRVVFVNMTADWCVSCKANERTVLGRDGFRDALERAGAVYMVGDWTDVDPEITAFLESHQAVGVPLYVVYPKAGEPKVLPTLLTQAIVDEALAEAGR</sequence>
<keyword evidence="2 8" id="KW-0812">Transmembrane</keyword>
<keyword evidence="5 8" id="KW-0472">Membrane</keyword>
<evidence type="ECO:0000313" key="12">
    <source>
        <dbReference type="EMBL" id="PRH81475.1"/>
    </source>
</evidence>
<evidence type="ECO:0000256" key="3">
    <source>
        <dbReference type="ARBA" id="ARBA00022748"/>
    </source>
</evidence>
<dbReference type="InterPro" id="IPR036929">
    <property type="entry name" value="DsbDN_sf"/>
</dbReference>
<keyword evidence="3" id="KW-0201">Cytochrome c-type biogenesis</keyword>
<gene>
    <name evidence="12" type="ORF">C6N40_12365</name>
</gene>
<feature type="transmembrane region" description="Helical" evidence="8">
    <location>
        <begin position="585"/>
        <end position="604"/>
    </location>
</feature>
<dbReference type="GO" id="GO:0045454">
    <property type="term" value="P:cell redox homeostasis"/>
    <property type="evidence" value="ECO:0007669"/>
    <property type="project" value="TreeGrafter"/>
</dbReference>
<keyword evidence="4 8" id="KW-1133">Transmembrane helix</keyword>
<feature type="transmembrane region" description="Helical" evidence="8">
    <location>
        <begin position="415"/>
        <end position="436"/>
    </location>
</feature>
<dbReference type="AlphaFoldDB" id="A0A2P6M6C4"/>
<feature type="transmembrane region" description="Helical" evidence="8">
    <location>
        <begin position="457"/>
        <end position="483"/>
    </location>
</feature>
<dbReference type="InterPro" id="IPR028250">
    <property type="entry name" value="DsbDN"/>
</dbReference>
<evidence type="ECO:0000256" key="4">
    <source>
        <dbReference type="ARBA" id="ARBA00022989"/>
    </source>
</evidence>
<dbReference type="SUPFAM" id="SSF52833">
    <property type="entry name" value="Thioredoxin-like"/>
    <property type="match status" value="1"/>
</dbReference>
<dbReference type="Pfam" id="PF11412">
    <property type="entry name" value="DsbD_N"/>
    <property type="match status" value="2"/>
</dbReference>
<dbReference type="InterPro" id="IPR017937">
    <property type="entry name" value="Thioredoxin_CS"/>
</dbReference>
<feature type="signal peptide" evidence="9">
    <location>
        <begin position="1"/>
        <end position="20"/>
    </location>
</feature>
<comment type="subcellular location">
    <subcellularLocation>
        <location evidence="1">Membrane</location>
        <topology evidence="1">Multi-pass membrane protein</topology>
    </subcellularLocation>
</comment>
<dbReference type="GO" id="GO:0015035">
    <property type="term" value="F:protein-disulfide reductase activity"/>
    <property type="evidence" value="ECO:0007669"/>
    <property type="project" value="TreeGrafter"/>
</dbReference>
<protein>
    <submittedName>
        <fullName evidence="12">Cytochrome C biogenesis protein</fullName>
    </submittedName>
</protein>
<feature type="domain" description="Thiol:disulfide interchange protein DsbD N-terminal" evidence="11">
    <location>
        <begin position="24"/>
        <end position="139"/>
    </location>
</feature>
<name>A0A2P6M6C4_9GAMM</name>
<dbReference type="CDD" id="cd02953">
    <property type="entry name" value="DsbDgamma"/>
    <property type="match status" value="1"/>
</dbReference>
<keyword evidence="6" id="KW-0676">Redox-active center</keyword>
<feature type="chain" id="PRO_5015122728" evidence="9">
    <location>
        <begin position="21"/>
        <end position="728"/>
    </location>
</feature>
<feature type="domain" description="Cytochrome C biogenesis protein transmembrane" evidence="10">
    <location>
        <begin position="331"/>
        <end position="544"/>
    </location>
</feature>
<keyword evidence="13" id="KW-1185">Reference proteome</keyword>
<evidence type="ECO:0000256" key="9">
    <source>
        <dbReference type="SAM" id="SignalP"/>
    </source>
</evidence>
<feature type="transmembrane region" description="Helical" evidence="8">
    <location>
        <begin position="331"/>
        <end position="355"/>
    </location>
</feature>
<dbReference type="Gene3D" id="2.60.40.1250">
    <property type="entry name" value="Thiol:disulfide interchange protein DsbD, N-terminal domain"/>
    <property type="match status" value="2"/>
</dbReference>
<dbReference type="Pfam" id="PF13899">
    <property type="entry name" value="Thioredoxin_7"/>
    <property type="match status" value="1"/>
</dbReference>
<feature type="transmembrane region" description="Helical" evidence="8">
    <location>
        <begin position="376"/>
        <end position="395"/>
    </location>
</feature>
<evidence type="ECO:0000256" key="2">
    <source>
        <dbReference type="ARBA" id="ARBA00022692"/>
    </source>
</evidence>
<dbReference type="RefSeq" id="WP_106991340.1">
    <property type="nucleotide sequence ID" value="NZ_KZ679099.1"/>
</dbReference>
<organism evidence="12 13">
    <name type="scientific">Arenimonas caeni</name>
    <dbReference type="NCBI Taxonomy" id="2058085"/>
    <lineage>
        <taxon>Bacteria</taxon>
        <taxon>Pseudomonadati</taxon>
        <taxon>Pseudomonadota</taxon>
        <taxon>Gammaproteobacteria</taxon>
        <taxon>Lysobacterales</taxon>
        <taxon>Lysobacteraceae</taxon>
        <taxon>Arenimonas</taxon>
    </lineage>
</organism>
<dbReference type="OrthoDB" id="9811036at2"/>
<dbReference type="Pfam" id="PF02683">
    <property type="entry name" value="DsbD_TM"/>
    <property type="match status" value="1"/>
</dbReference>
<feature type="region of interest" description="Disordered" evidence="7">
    <location>
        <begin position="298"/>
        <end position="319"/>
    </location>
</feature>
<evidence type="ECO:0000259" key="10">
    <source>
        <dbReference type="Pfam" id="PF02683"/>
    </source>
</evidence>
<dbReference type="EMBL" id="PVLF01000023">
    <property type="protein sequence ID" value="PRH81475.1"/>
    <property type="molecule type" value="Genomic_DNA"/>
</dbReference>
<evidence type="ECO:0000313" key="13">
    <source>
        <dbReference type="Proteomes" id="UP000241736"/>
    </source>
</evidence>
<evidence type="ECO:0000256" key="7">
    <source>
        <dbReference type="SAM" id="MobiDB-lite"/>
    </source>
</evidence>
<dbReference type="InterPro" id="IPR036249">
    <property type="entry name" value="Thioredoxin-like_sf"/>
</dbReference>
<feature type="domain" description="Thiol:disulfide interchange protein DsbD N-terminal" evidence="11">
    <location>
        <begin position="175"/>
        <end position="288"/>
    </location>
</feature>
<dbReference type="Gene3D" id="3.40.30.10">
    <property type="entry name" value="Glutaredoxin"/>
    <property type="match status" value="1"/>
</dbReference>
<dbReference type="Proteomes" id="UP000241736">
    <property type="component" value="Unassembled WGS sequence"/>
</dbReference>
<comment type="caution">
    <text evidence="12">The sequence shown here is derived from an EMBL/GenBank/DDBJ whole genome shotgun (WGS) entry which is preliminary data.</text>
</comment>
<dbReference type="PANTHER" id="PTHR32234:SF3">
    <property type="entry name" value="SUPPRESSION OF COPPER SENSITIVITY PROTEIN"/>
    <property type="match status" value="1"/>
</dbReference>
<accession>A0A2P6M6C4</accession>
<dbReference type="GO" id="GO:0017004">
    <property type="term" value="P:cytochrome complex assembly"/>
    <property type="evidence" value="ECO:0007669"/>
    <property type="project" value="UniProtKB-KW"/>
</dbReference>
<keyword evidence="9" id="KW-0732">Signal</keyword>
<dbReference type="InterPro" id="IPR003834">
    <property type="entry name" value="Cyt_c_assmbl_TM_dom"/>
</dbReference>
<dbReference type="SUPFAM" id="SSF74863">
    <property type="entry name" value="Thiol:disulfide interchange protein DsbD, N-terminal domain (DsbD-alpha)"/>
    <property type="match status" value="2"/>
</dbReference>
<feature type="transmembrane region" description="Helical" evidence="8">
    <location>
        <begin position="489"/>
        <end position="516"/>
    </location>
</feature>
<reference evidence="12 13" key="1">
    <citation type="submission" date="2018-03" db="EMBL/GenBank/DDBJ databases">
        <title>Arenimonas caeni sp. nov., isolated from activated sludge.</title>
        <authorList>
            <person name="Liu H."/>
        </authorList>
    </citation>
    <scope>NUCLEOTIDE SEQUENCE [LARGE SCALE GENOMIC DNA]</scope>
    <source>
        <strain evidence="13">z29</strain>
    </source>
</reference>
<feature type="transmembrane region" description="Helical" evidence="8">
    <location>
        <begin position="554"/>
        <end position="573"/>
    </location>
</feature>
<evidence type="ECO:0000256" key="1">
    <source>
        <dbReference type="ARBA" id="ARBA00004141"/>
    </source>
</evidence>
<dbReference type="PANTHER" id="PTHR32234">
    <property type="entry name" value="THIOL:DISULFIDE INTERCHANGE PROTEIN DSBD"/>
    <property type="match status" value="1"/>
</dbReference>
<proteinExistence type="predicted"/>
<dbReference type="InterPro" id="IPR035671">
    <property type="entry name" value="DsbD_gamma"/>
</dbReference>
<evidence type="ECO:0000256" key="6">
    <source>
        <dbReference type="ARBA" id="ARBA00023284"/>
    </source>
</evidence>
<evidence type="ECO:0000259" key="11">
    <source>
        <dbReference type="Pfam" id="PF11412"/>
    </source>
</evidence>
<feature type="transmembrane region" description="Helical" evidence="8">
    <location>
        <begin position="528"/>
        <end position="548"/>
    </location>
</feature>
<evidence type="ECO:0000256" key="5">
    <source>
        <dbReference type="ARBA" id="ARBA00023136"/>
    </source>
</evidence>
<dbReference type="GO" id="GO:0016020">
    <property type="term" value="C:membrane"/>
    <property type="evidence" value="ECO:0007669"/>
    <property type="project" value="UniProtKB-SubCell"/>
</dbReference>